<evidence type="ECO:0000313" key="8">
    <source>
        <dbReference type="EMBL" id="PWK26883.1"/>
    </source>
</evidence>
<keyword evidence="9" id="KW-1185">Reference proteome</keyword>
<gene>
    <name evidence="8" type="ORF">LV89_02089</name>
</gene>
<evidence type="ECO:0000256" key="4">
    <source>
        <dbReference type="ARBA" id="ARBA00022692"/>
    </source>
</evidence>
<dbReference type="Proteomes" id="UP000245489">
    <property type="component" value="Unassembled WGS sequence"/>
</dbReference>
<evidence type="ECO:0008006" key="10">
    <source>
        <dbReference type="Google" id="ProtNLM"/>
    </source>
</evidence>
<dbReference type="GO" id="GO:0016020">
    <property type="term" value="C:membrane"/>
    <property type="evidence" value="ECO:0007669"/>
    <property type="project" value="UniProtKB-SubCell"/>
</dbReference>
<dbReference type="Pfam" id="PF03547">
    <property type="entry name" value="Mem_trans"/>
    <property type="match status" value="1"/>
</dbReference>
<sequence length="308" mass="34566">MNQTNTVFIISLSIILFGYLLKRKNIISEQEGKTISKFLMHSTFPALTFVTMVRVKMELNLLLLPVIAFCFSVLTMYSAKYLFKTQEKQLRALLIMGCGGFNLGLFAYPLIEGIWGQEGMVYAAMFDTGNAFAVFGLVYGTGVFMSEGSVDIPKKENVKKALLKIMTLLPFQAILVGIFINLTKIELPEIVMNVLDVLAKGNKVIVLLIMGIYLNFSIPKEIFKKAINVLLIRYFWGLLLGFLFFYFLPFEQLYKSVLLIVLIVPVGMTLLPFSDELGYDTKTAGVLVNLSMLISFAMMWGLVVCLGL</sequence>
<dbReference type="GO" id="GO:0055085">
    <property type="term" value="P:transmembrane transport"/>
    <property type="evidence" value="ECO:0007669"/>
    <property type="project" value="InterPro"/>
</dbReference>
<dbReference type="PANTHER" id="PTHR36838:SF3">
    <property type="entry name" value="TRANSPORTER AUXIN EFFLUX CARRIER EC FAMILY"/>
    <property type="match status" value="1"/>
</dbReference>
<feature type="transmembrane region" description="Helical" evidence="7">
    <location>
        <begin position="254"/>
        <end position="273"/>
    </location>
</feature>
<evidence type="ECO:0000256" key="6">
    <source>
        <dbReference type="ARBA" id="ARBA00023136"/>
    </source>
</evidence>
<comment type="subcellular location">
    <subcellularLocation>
        <location evidence="1">Membrane</location>
        <topology evidence="1">Multi-pass membrane protein</topology>
    </subcellularLocation>
</comment>
<feature type="transmembrane region" description="Helical" evidence="7">
    <location>
        <begin position="162"/>
        <end position="182"/>
    </location>
</feature>
<dbReference type="EMBL" id="QGGO01000009">
    <property type="protein sequence ID" value="PWK26883.1"/>
    <property type="molecule type" value="Genomic_DNA"/>
</dbReference>
<dbReference type="OrthoDB" id="9786183at2"/>
<feature type="transmembrane region" description="Helical" evidence="7">
    <location>
        <begin position="285"/>
        <end position="303"/>
    </location>
</feature>
<evidence type="ECO:0000256" key="2">
    <source>
        <dbReference type="ARBA" id="ARBA00022448"/>
    </source>
</evidence>
<protein>
    <recommendedName>
        <fullName evidence="10">Malonate transporter</fullName>
    </recommendedName>
</protein>
<name>A0A316EA63_9BACT</name>
<keyword evidence="6 7" id="KW-0472">Membrane</keyword>
<feature type="transmembrane region" description="Helical" evidence="7">
    <location>
        <begin position="61"/>
        <end position="83"/>
    </location>
</feature>
<feature type="transmembrane region" description="Helical" evidence="7">
    <location>
        <begin position="90"/>
        <end position="111"/>
    </location>
</feature>
<feature type="transmembrane region" description="Helical" evidence="7">
    <location>
        <begin position="230"/>
        <end position="248"/>
    </location>
</feature>
<dbReference type="AlphaFoldDB" id="A0A316EA63"/>
<comment type="caution">
    <text evidence="8">The sequence shown here is derived from an EMBL/GenBank/DDBJ whole genome shotgun (WGS) entry which is preliminary data.</text>
</comment>
<feature type="transmembrane region" description="Helical" evidence="7">
    <location>
        <begin position="202"/>
        <end position="218"/>
    </location>
</feature>
<keyword evidence="3" id="KW-1003">Cell membrane</keyword>
<feature type="transmembrane region" description="Helical" evidence="7">
    <location>
        <begin position="131"/>
        <end position="150"/>
    </location>
</feature>
<dbReference type="PANTHER" id="PTHR36838">
    <property type="entry name" value="AUXIN EFFLUX CARRIER FAMILY PROTEIN"/>
    <property type="match status" value="1"/>
</dbReference>
<keyword evidence="5 7" id="KW-1133">Transmembrane helix</keyword>
<evidence type="ECO:0000256" key="1">
    <source>
        <dbReference type="ARBA" id="ARBA00004141"/>
    </source>
</evidence>
<evidence type="ECO:0000313" key="9">
    <source>
        <dbReference type="Proteomes" id="UP000245489"/>
    </source>
</evidence>
<keyword evidence="4 7" id="KW-0812">Transmembrane</keyword>
<evidence type="ECO:0000256" key="7">
    <source>
        <dbReference type="SAM" id="Phobius"/>
    </source>
</evidence>
<organism evidence="8 9">
    <name type="scientific">Arcicella aurantiaca</name>
    <dbReference type="NCBI Taxonomy" id="591202"/>
    <lineage>
        <taxon>Bacteria</taxon>
        <taxon>Pseudomonadati</taxon>
        <taxon>Bacteroidota</taxon>
        <taxon>Cytophagia</taxon>
        <taxon>Cytophagales</taxon>
        <taxon>Flectobacillaceae</taxon>
        <taxon>Arcicella</taxon>
    </lineage>
</organism>
<evidence type="ECO:0000256" key="5">
    <source>
        <dbReference type="ARBA" id="ARBA00022989"/>
    </source>
</evidence>
<keyword evidence="2" id="KW-0813">Transport</keyword>
<dbReference type="RefSeq" id="WP_109742833.1">
    <property type="nucleotide sequence ID" value="NZ_QGGO01000009.1"/>
</dbReference>
<dbReference type="InterPro" id="IPR004776">
    <property type="entry name" value="Mem_transp_PIN-like"/>
</dbReference>
<evidence type="ECO:0000256" key="3">
    <source>
        <dbReference type="ARBA" id="ARBA00022475"/>
    </source>
</evidence>
<reference evidence="8 9" key="1">
    <citation type="submission" date="2018-05" db="EMBL/GenBank/DDBJ databases">
        <title>Genomic Encyclopedia of Archaeal and Bacterial Type Strains, Phase II (KMG-II): from individual species to whole genera.</title>
        <authorList>
            <person name="Goeker M."/>
        </authorList>
    </citation>
    <scope>NUCLEOTIDE SEQUENCE [LARGE SCALE GENOMIC DNA]</scope>
    <source>
        <strain evidence="8 9">DSM 22214</strain>
    </source>
</reference>
<accession>A0A316EA63</accession>
<proteinExistence type="predicted"/>
<feature type="transmembrane region" description="Helical" evidence="7">
    <location>
        <begin position="6"/>
        <end position="22"/>
    </location>
</feature>